<feature type="compositionally biased region" description="Basic and acidic residues" evidence="5">
    <location>
        <begin position="84"/>
        <end position="96"/>
    </location>
</feature>
<dbReference type="InterPro" id="IPR007650">
    <property type="entry name" value="Zf-FLZ_dom"/>
</dbReference>
<reference evidence="7" key="1">
    <citation type="submission" date="2020-06" db="EMBL/GenBank/DDBJ databases">
        <authorList>
            <person name="Li T."/>
            <person name="Hu X."/>
            <person name="Zhang T."/>
            <person name="Song X."/>
            <person name="Zhang H."/>
            <person name="Dai N."/>
            <person name="Sheng W."/>
            <person name="Hou X."/>
            <person name="Wei L."/>
        </authorList>
    </citation>
    <scope>NUCLEOTIDE SEQUENCE</scope>
    <source>
        <strain evidence="7">G01</strain>
        <tissue evidence="7">Leaf</tissue>
    </source>
</reference>
<sequence>MRSGGAYYSGCEYDKQQPHFLDSCFLCRKPLGRNSDIYMYRGDTPFCSQECRQEQIEMDEASEKRLKMSSSSSSSSKRSSAVRQSKDSTKEYDTKKAVRTGTVAVA</sequence>
<keyword evidence="3" id="KW-0862">Zinc</keyword>
<reference evidence="7" key="2">
    <citation type="journal article" date="2024" name="Plant">
        <title>Genomic evolution and insights into agronomic trait innovations of Sesamum species.</title>
        <authorList>
            <person name="Miao H."/>
            <person name="Wang L."/>
            <person name="Qu L."/>
            <person name="Liu H."/>
            <person name="Sun Y."/>
            <person name="Le M."/>
            <person name="Wang Q."/>
            <person name="Wei S."/>
            <person name="Zheng Y."/>
            <person name="Lin W."/>
            <person name="Duan Y."/>
            <person name="Cao H."/>
            <person name="Xiong S."/>
            <person name="Wang X."/>
            <person name="Wei L."/>
            <person name="Li C."/>
            <person name="Ma Q."/>
            <person name="Ju M."/>
            <person name="Zhao R."/>
            <person name="Li G."/>
            <person name="Mu C."/>
            <person name="Tian Q."/>
            <person name="Mei H."/>
            <person name="Zhang T."/>
            <person name="Gao T."/>
            <person name="Zhang H."/>
        </authorList>
    </citation>
    <scope>NUCLEOTIDE SEQUENCE</scope>
    <source>
        <strain evidence="7">G01</strain>
    </source>
</reference>
<evidence type="ECO:0000256" key="1">
    <source>
        <dbReference type="ARBA" id="ARBA00009374"/>
    </source>
</evidence>
<dbReference type="PANTHER" id="PTHR46057:SF13">
    <property type="entry name" value="FLZ-TYPE DOMAIN-CONTAINING PROTEIN"/>
    <property type="match status" value="1"/>
</dbReference>
<feature type="compositionally biased region" description="Low complexity" evidence="5">
    <location>
        <begin position="68"/>
        <end position="83"/>
    </location>
</feature>
<feature type="region of interest" description="Disordered" evidence="5">
    <location>
        <begin position="58"/>
        <end position="106"/>
    </location>
</feature>
<evidence type="ECO:0000256" key="5">
    <source>
        <dbReference type="SAM" id="MobiDB-lite"/>
    </source>
</evidence>
<dbReference type="EMBL" id="JACGWK010000008">
    <property type="protein sequence ID" value="KAL0339135.1"/>
    <property type="molecule type" value="Genomic_DNA"/>
</dbReference>
<comment type="similarity">
    <text evidence="1">Belongs to the FLZ family.</text>
</comment>
<dbReference type="Pfam" id="PF04570">
    <property type="entry name" value="zf-FLZ"/>
    <property type="match status" value="1"/>
</dbReference>
<name>A0AAW2N5S0_9LAMI</name>
<keyword evidence="2" id="KW-0479">Metal-binding</keyword>
<gene>
    <name evidence="7" type="ORF">Sangu_1435600</name>
</gene>
<dbReference type="Gene3D" id="3.30.50.10">
    <property type="entry name" value="Erythroid Transcription Factor GATA-1, subunit A"/>
    <property type="match status" value="1"/>
</dbReference>
<evidence type="ECO:0000256" key="3">
    <source>
        <dbReference type="ARBA" id="ARBA00022771"/>
    </source>
</evidence>
<dbReference type="PANTHER" id="PTHR46057">
    <property type="entry name" value="FCS-LIKE ZINC FINGER 1-RELATED"/>
    <property type="match status" value="1"/>
</dbReference>
<feature type="domain" description="FLZ-type" evidence="6">
    <location>
        <begin position="19"/>
        <end position="63"/>
    </location>
</feature>
<keyword evidence="3" id="KW-0863">Zinc-finger</keyword>
<comment type="caution">
    <text evidence="7">The sequence shown here is derived from an EMBL/GenBank/DDBJ whole genome shotgun (WGS) entry which is preliminary data.</text>
</comment>
<feature type="zinc finger region" description="FLZ-type" evidence="4">
    <location>
        <begin position="19"/>
        <end position="63"/>
    </location>
</feature>
<evidence type="ECO:0000313" key="7">
    <source>
        <dbReference type="EMBL" id="KAL0339135.1"/>
    </source>
</evidence>
<organism evidence="7">
    <name type="scientific">Sesamum angustifolium</name>
    <dbReference type="NCBI Taxonomy" id="2727405"/>
    <lineage>
        <taxon>Eukaryota</taxon>
        <taxon>Viridiplantae</taxon>
        <taxon>Streptophyta</taxon>
        <taxon>Embryophyta</taxon>
        <taxon>Tracheophyta</taxon>
        <taxon>Spermatophyta</taxon>
        <taxon>Magnoliopsida</taxon>
        <taxon>eudicotyledons</taxon>
        <taxon>Gunneridae</taxon>
        <taxon>Pentapetalae</taxon>
        <taxon>asterids</taxon>
        <taxon>lamiids</taxon>
        <taxon>Lamiales</taxon>
        <taxon>Pedaliaceae</taxon>
        <taxon>Sesamum</taxon>
    </lineage>
</organism>
<evidence type="ECO:0000256" key="4">
    <source>
        <dbReference type="PROSITE-ProRule" id="PRU01131"/>
    </source>
</evidence>
<dbReference type="AlphaFoldDB" id="A0AAW2N5S0"/>
<dbReference type="GO" id="GO:0008270">
    <property type="term" value="F:zinc ion binding"/>
    <property type="evidence" value="ECO:0007669"/>
    <property type="project" value="UniProtKB-KW"/>
</dbReference>
<dbReference type="PROSITE" id="PS51795">
    <property type="entry name" value="ZF_FLZ"/>
    <property type="match status" value="1"/>
</dbReference>
<evidence type="ECO:0000256" key="2">
    <source>
        <dbReference type="ARBA" id="ARBA00022723"/>
    </source>
</evidence>
<dbReference type="InterPro" id="IPR044533">
    <property type="entry name" value="FLZ1/2/3"/>
</dbReference>
<protein>
    <submittedName>
        <fullName evidence="7">FCS-Like Zinc finger 1</fullName>
    </submittedName>
</protein>
<accession>A0AAW2N5S0</accession>
<proteinExistence type="inferred from homology"/>
<dbReference type="InterPro" id="IPR013088">
    <property type="entry name" value="Znf_NHR/GATA"/>
</dbReference>
<evidence type="ECO:0000259" key="6">
    <source>
        <dbReference type="PROSITE" id="PS51795"/>
    </source>
</evidence>
<dbReference type="GO" id="GO:0006355">
    <property type="term" value="P:regulation of DNA-templated transcription"/>
    <property type="evidence" value="ECO:0007669"/>
    <property type="project" value="InterPro"/>
</dbReference>